<protein>
    <submittedName>
        <fullName evidence="3">Uncharacterized protein</fullName>
    </submittedName>
</protein>
<feature type="compositionally biased region" description="Basic and acidic residues" evidence="1">
    <location>
        <begin position="1"/>
        <end position="17"/>
    </location>
</feature>
<keyword evidence="4" id="KW-1185">Reference proteome</keyword>
<reference evidence="3 4" key="1">
    <citation type="journal article" date="2021" name="Sci. Rep.">
        <title>The genome of the diatom Chaetoceros tenuissimus carries an ancient integrated fragment of an extant virus.</title>
        <authorList>
            <person name="Hongo Y."/>
            <person name="Kimura K."/>
            <person name="Takaki Y."/>
            <person name="Yoshida Y."/>
            <person name="Baba S."/>
            <person name="Kobayashi G."/>
            <person name="Nagasaki K."/>
            <person name="Hano T."/>
            <person name="Tomaru Y."/>
        </authorList>
    </citation>
    <scope>NUCLEOTIDE SEQUENCE [LARGE SCALE GENOMIC DNA]</scope>
    <source>
        <strain evidence="3 4">NIES-3715</strain>
    </source>
</reference>
<feature type="compositionally biased region" description="Polar residues" evidence="1">
    <location>
        <begin position="20"/>
        <end position="37"/>
    </location>
</feature>
<feature type="region of interest" description="Disordered" evidence="1">
    <location>
        <begin position="271"/>
        <end position="295"/>
    </location>
</feature>
<comment type="caution">
    <text evidence="3">The sequence shown here is derived from an EMBL/GenBank/DDBJ whole genome shotgun (WGS) entry which is preliminary data.</text>
</comment>
<feature type="region of interest" description="Disordered" evidence="1">
    <location>
        <begin position="1"/>
        <end position="44"/>
    </location>
</feature>
<evidence type="ECO:0000256" key="1">
    <source>
        <dbReference type="SAM" id="MobiDB-lite"/>
    </source>
</evidence>
<keyword evidence="2" id="KW-1133">Transmembrane helix</keyword>
<evidence type="ECO:0000313" key="4">
    <source>
        <dbReference type="Proteomes" id="UP001054902"/>
    </source>
</evidence>
<dbReference type="Proteomes" id="UP001054902">
    <property type="component" value="Unassembled WGS sequence"/>
</dbReference>
<organism evidence="3 4">
    <name type="scientific">Chaetoceros tenuissimus</name>
    <dbReference type="NCBI Taxonomy" id="426638"/>
    <lineage>
        <taxon>Eukaryota</taxon>
        <taxon>Sar</taxon>
        <taxon>Stramenopiles</taxon>
        <taxon>Ochrophyta</taxon>
        <taxon>Bacillariophyta</taxon>
        <taxon>Coscinodiscophyceae</taxon>
        <taxon>Chaetocerotophycidae</taxon>
        <taxon>Chaetocerotales</taxon>
        <taxon>Chaetocerotaceae</taxon>
        <taxon>Chaetoceros</taxon>
    </lineage>
</organism>
<name>A0AAD3H0G6_9STRA</name>
<dbReference type="AlphaFoldDB" id="A0AAD3H0G6"/>
<dbReference type="EMBL" id="BLLK01000022">
    <property type="protein sequence ID" value="GFH45830.1"/>
    <property type="molecule type" value="Genomic_DNA"/>
</dbReference>
<accession>A0AAD3H0G6</accession>
<sequence length="295" mass="34161">MEIEDGRNEYQHADRVHQSIGRNSQMEFEQHNSCNTSNERRNETLDTTTERNYNKELSHGNPIQPPIYGAPREPIHTQGAQFSNSIPIESSDNNIPLPEDRDDYNYDDEDIQRDAATEHMAVIVHIALGFFFFLFMISMIVAIIIVGQYGFLTFVIVIALIFTVLILTYFISKTLDQDKILKPARRKIRRWHAVATAVIVNEIKDFQLDINEHLMLTNGNAYDDDCSSLGGAYQHMDDKASRKKRKGPRSKMFRFIVKPLLKKKNGRRFNFRKRNKNTNDENIDNLPVDGDHEMV</sequence>
<keyword evidence="2" id="KW-0812">Transmembrane</keyword>
<feature type="transmembrane region" description="Helical" evidence="2">
    <location>
        <begin position="151"/>
        <end position="172"/>
    </location>
</feature>
<proteinExistence type="predicted"/>
<feature type="transmembrane region" description="Helical" evidence="2">
    <location>
        <begin position="122"/>
        <end position="145"/>
    </location>
</feature>
<evidence type="ECO:0000256" key="2">
    <source>
        <dbReference type="SAM" id="Phobius"/>
    </source>
</evidence>
<gene>
    <name evidence="3" type="ORF">CTEN210_02304</name>
</gene>
<keyword evidence="2" id="KW-0472">Membrane</keyword>
<evidence type="ECO:0000313" key="3">
    <source>
        <dbReference type="EMBL" id="GFH45830.1"/>
    </source>
</evidence>